<dbReference type="Pfam" id="PF13193">
    <property type="entry name" value="AMP-binding_C"/>
    <property type="match status" value="1"/>
</dbReference>
<dbReference type="Gene3D" id="3.40.50.12780">
    <property type="entry name" value="N-terminal domain of ligase-like"/>
    <property type="match status" value="1"/>
</dbReference>
<dbReference type="Gene3D" id="3.30.300.30">
    <property type="match status" value="1"/>
</dbReference>
<feature type="domain" description="AMP-binding enzyme C-terminal" evidence="2">
    <location>
        <begin position="446"/>
        <end position="521"/>
    </location>
</feature>
<dbReference type="RefSeq" id="WP_145771877.1">
    <property type="nucleotide sequence ID" value="NZ_LR778301.1"/>
</dbReference>
<dbReference type="InterPro" id="IPR050237">
    <property type="entry name" value="ATP-dep_AMP-bd_enzyme"/>
</dbReference>
<dbReference type="InterPro" id="IPR000873">
    <property type="entry name" value="AMP-dep_synth/lig_dom"/>
</dbReference>
<dbReference type="EC" id="6.2.1.3" evidence="3"/>
<dbReference type="OrthoDB" id="9766486at2"/>
<dbReference type="EC" id="6.2.1.42" evidence="3"/>
<dbReference type="InterPro" id="IPR042099">
    <property type="entry name" value="ANL_N_sf"/>
</dbReference>
<protein>
    <submittedName>
        <fullName evidence="3">Long-chain-fatty-acid--CoA/3-oxocholest-4-en-26-oate--CoA ligase</fullName>
        <ecNumber evidence="3">6.2.1.3</ecNumber>
        <ecNumber evidence="3">6.2.1.42</ecNumber>
    </submittedName>
</protein>
<organism evidence="3 4">
    <name type="scientific">Denitratisoma oestradiolicum</name>
    <dbReference type="NCBI Taxonomy" id="311182"/>
    <lineage>
        <taxon>Bacteria</taxon>
        <taxon>Pseudomonadati</taxon>
        <taxon>Pseudomonadota</taxon>
        <taxon>Betaproteobacteria</taxon>
        <taxon>Nitrosomonadales</taxon>
        <taxon>Sterolibacteriaceae</taxon>
        <taxon>Denitratisoma</taxon>
    </lineage>
</organism>
<dbReference type="PROSITE" id="PS00455">
    <property type="entry name" value="AMP_BINDING"/>
    <property type="match status" value="1"/>
</dbReference>
<reference evidence="3 4" key="1">
    <citation type="submission" date="2020-03" db="EMBL/GenBank/DDBJ databases">
        <authorList>
            <consortium name="Genoscope - CEA"/>
            <person name="William W."/>
        </authorList>
    </citation>
    <scope>NUCLEOTIDE SEQUENCE [LARGE SCALE GENOMIC DNA]</scope>
    <source>
        <strain evidence="4">DSM 16959</strain>
    </source>
</reference>
<name>A0A6S6YKE9_9PROT</name>
<dbReference type="NCBIfam" id="NF005863">
    <property type="entry name" value="PRK07798.1"/>
    <property type="match status" value="1"/>
</dbReference>
<dbReference type="PANTHER" id="PTHR43767:SF1">
    <property type="entry name" value="NONRIBOSOMAL PEPTIDE SYNTHASE PES1 (EUROFUNG)-RELATED"/>
    <property type="match status" value="1"/>
</dbReference>
<evidence type="ECO:0000259" key="1">
    <source>
        <dbReference type="Pfam" id="PF00501"/>
    </source>
</evidence>
<dbReference type="Pfam" id="PF00501">
    <property type="entry name" value="AMP-binding"/>
    <property type="match status" value="1"/>
</dbReference>
<evidence type="ECO:0000313" key="3">
    <source>
        <dbReference type="EMBL" id="CAB1368224.1"/>
    </source>
</evidence>
<dbReference type="EMBL" id="LR778301">
    <property type="protein sequence ID" value="CAB1368224.1"/>
    <property type="molecule type" value="Genomic_DNA"/>
</dbReference>
<keyword evidence="4" id="KW-1185">Reference proteome</keyword>
<dbReference type="GO" id="GO:0004467">
    <property type="term" value="F:long-chain fatty acid-CoA ligase activity"/>
    <property type="evidence" value="ECO:0007669"/>
    <property type="project" value="UniProtKB-EC"/>
</dbReference>
<dbReference type="Proteomes" id="UP000515733">
    <property type="component" value="Chromosome"/>
</dbReference>
<feature type="domain" description="AMP-dependent synthetase/ligase" evidence="1">
    <location>
        <begin position="16"/>
        <end position="345"/>
    </location>
</feature>
<keyword evidence="3" id="KW-0436">Ligase</keyword>
<accession>A0A6S6YKE9</accession>
<dbReference type="PANTHER" id="PTHR43767">
    <property type="entry name" value="LONG-CHAIN-FATTY-ACID--COA LIGASE"/>
    <property type="match status" value="1"/>
</dbReference>
<sequence length="538" mass="57654">MTTRRTYNLADLFDIVAEAVPDREAIVIGDKRMNFRQLAARVDRLAAWLHGQGIGEGDTVGLQMYNSEEYLEAFLAACKVRAIPLNINYRYVAEELRYIYDNAKLKALFYGPELEDSVREALDAAPGLKVIVRKGADQPAIPRAVAYEAALAAAQGSVADIPRSDDDISLLYTGGTTGMPKGVMWPHKALFFSALGGGGAFNPAAGPVKAPEELAERAQTGFAMRVMPVAPLMHGAALWATLISLFSGHTIVLNEQHHFDAEHILDLMSREKIGSISIVGDAMAMPILEALRANPGRWDLSSMFAFGSGGALFSAHLKAALKEFLPPHAIFTDGVGSSEGGQFGLGSKPSGDGMIKLAPRPDLAVVVDNSRLAKPGEMGILSRAGLVPVGYFGDPKKSAETFVAIDGVRYAITGDLARVEEDGSIVVFGRGSNCINTGGEKVFVEEVEEALRRHTAVADALVVGLPDPRWGSKVVAVVELKPGTQASANELRVHSRDHLAGYKVPKEVVFVDAMRRSPAGKADYRWAKSTAEAFLGSK</sequence>
<gene>
    <name evidence="3" type="primary">fadD</name>
    <name evidence="3" type="ORF">DENOEST_1059</name>
</gene>
<proteinExistence type="predicted"/>
<evidence type="ECO:0000259" key="2">
    <source>
        <dbReference type="Pfam" id="PF13193"/>
    </source>
</evidence>
<dbReference type="InterPro" id="IPR045851">
    <property type="entry name" value="AMP-bd_C_sf"/>
</dbReference>
<dbReference type="KEGG" id="doe:DENOEST_1059"/>
<evidence type="ECO:0000313" key="4">
    <source>
        <dbReference type="Proteomes" id="UP000515733"/>
    </source>
</evidence>
<dbReference type="AlphaFoldDB" id="A0A6S6YKE9"/>
<dbReference type="SUPFAM" id="SSF56801">
    <property type="entry name" value="Acetyl-CoA synthetase-like"/>
    <property type="match status" value="1"/>
</dbReference>
<dbReference type="InterPro" id="IPR025110">
    <property type="entry name" value="AMP-bd_C"/>
</dbReference>
<dbReference type="InterPro" id="IPR020845">
    <property type="entry name" value="AMP-binding_CS"/>
</dbReference>